<evidence type="ECO:0000259" key="1">
    <source>
        <dbReference type="Pfam" id="PF00535"/>
    </source>
</evidence>
<dbReference type="GO" id="GO:0016758">
    <property type="term" value="F:hexosyltransferase activity"/>
    <property type="evidence" value="ECO:0007669"/>
    <property type="project" value="UniProtKB-ARBA"/>
</dbReference>
<organism evidence="2 3">
    <name type="scientific">Pseudolysobacter antarcticus</name>
    <dbReference type="NCBI Taxonomy" id="2511995"/>
    <lineage>
        <taxon>Bacteria</taxon>
        <taxon>Pseudomonadati</taxon>
        <taxon>Pseudomonadota</taxon>
        <taxon>Gammaproteobacteria</taxon>
        <taxon>Lysobacterales</taxon>
        <taxon>Rhodanobacteraceae</taxon>
        <taxon>Pseudolysobacter</taxon>
    </lineage>
</organism>
<accession>A0A411HJB0</accession>
<dbReference type="PANTHER" id="PTHR22916">
    <property type="entry name" value="GLYCOSYLTRANSFERASE"/>
    <property type="match status" value="1"/>
</dbReference>
<sequence>MPVCSEWQAILCKSQSILSSADRPHFESSPLVLDLSLGIPLYNASRFLDELFVCLRGLNPSPREIVFLDDASSDDSLSRARQFAKDFLPNVAVRVLSNEHNLGIAGSYNRLVKETSGEWLQILDADDLFTDTDFYQQIAAHLRAENDVVVTALRSNKRLLDRCARLVAPLIPLQPPAWLPLLGSVATRAGVLYRRARLVQQPFPDPAYAGSDVIHLLELRAGGRCVFLRGPSVRYRIHGAAQSSQLRDYSIYRQQLVCFDRKTQIAHGLDLHLRQFGQRLIR</sequence>
<evidence type="ECO:0000313" key="3">
    <source>
        <dbReference type="Proteomes" id="UP000291562"/>
    </source>
</evidence>
<gene>
    <name evidence="2" type="ORF">ELE36_09520</name>
</gene>
<dbReference type="Gene3D" id="3.90.550.10">
    <property type="entry name" value="Spore Coat Polysaccharide Biosynthesis Protein SpsA, Chain A"/>
    <property type="match status" value="1"/>
</dbReference>
<keyword evidence="3" id="KW-1185">Reference proteome</keyword>
<dbReference type="PANTHER" id="PTHR22916:SF3">
    <property type="entry name" value="UDP-GLCNAC:BETAGAL BETA-1,3-N-ACETYLGLUCOSAMINYLTRANSFERASE-LIKE PROTEIN 1"/>
    <property type="match status" value="1"/>
</dbReference>
<proteinExistence type="predicted"/>
<dbReference type="Proteomes" id="UP000291562">
    <property type="component" value="Chromosome"/>
</dbReference>
<dbReference type="InterPro" id="IPR001173">
    <property type="entry name" value="Glyco_trans_2-like"/>
</dbReference>
<keyword evidence="2" id="KW-0808">Transferase</keyword>
<dbReference type="Pfam" id="PF00535">
    <property type="entry name" value="Glycos_transf_2"/>
    <property type="match status" value="1"/>
</dbReference>
<protein>
    <submittedName>
        <fullName evidence="2">Glycosyltransferase</fullName>
    </submittedName>
</protein>
<name>A0A411HJB0_9GAMM</name>
<dbReference type="InterPro" id="IPR029044">
    <property type="entry name" value="Nucleotide-diphossugar_trans"/>
</dbReference>
<dbReference type="CDD" id="cd00761">
    <property type="entry name" value="Glyco_tranf_GTA_type"/>
    <property type="match status" value="1"/>
</dbReference>
<reference evidence="2 3" key="1">
    <citation type="submission" date="2019-01" db="EMBL/GenBank/DDBJ databases">
        <title>Pseudolysobacter antarctica gen. nov., sp. nov., isolated from Fildes Peninsula, Antarctica.</title>
        <authorList>
            <person name="Wei Z."/>
            <person name="Peng F."/>
        </authorList>
    </citation>
    <scope>NUCLEOTIDE SEQUENCE [LARGE SCALE GENOMIC DNA]</scope>
    <source>
        <strain evidence="2 3">AQ6-296</strain>
    </source>
</reference>
<dbReference type="OrthoDB" id="9802649at2"/>
<feature type="domain" description="Glycosyltransferase 2-like" evidence="1">
    <location>
        <begin position="36"/>
        <end position="162"/>
    </location>
</feature>
<dbReference type="KEGG" id="xbc:ELE36_09520"/>
<dbReference type="AlphaFoldDB" id="A0A411HJB0"/>
<evidence type="ECO:0000313" key="2">
    <source>
        <dbReference type="EMBL" id="QBB70585.1"/>
    </source>
</evidence>
<dbReference type="SUPFAM" id="SSF53448">
    <property type="entry name" value="Nucleotide-diphospho-sugar transferases"/>
    <property type="match status" value="1"/>
</dbReference>
<dbReference type="EMBL" id="CP035704">
    <property type="protein sequence ID" value="QBB70585.1"/>
    <property type="molecule type" value="Genomic_DNA"/>
</dbReference>